<keyword evidence="2" id="KW-1185">Reference proteome</keyword>
<name>A0A919BLY1_9GAMM</name>
<dbReference type="Gene3D" id="1.20.1290.10">
    <property type="entry name" value="AhpD-like"/>
    <property type="match status" value="1"/>
</dbReference>
<reference evidence="1" key="1">
    <citation type="journal article" date="2014" name="Int. J. Syst. Evol. Microbiol.">
        <title>Complete genome sequence of Corynebacterium casei LMG S-19264T (=DSM 44701T), isolated from a smear-ripened cheese.</title>
        <authorList>
            <consortium name="US DOE Joint Genome Institute (JGI-PGF)"/>
            <person name="Walter F."/>
            <person name="Albersmeier A."/>
            <person name="Kalinowski J."/>
            <person name="Ruckert C."/>
        </authorList>
    </citation>
    <scope>NUCLEOTIDE SEQUENCE</scope>
    <source>
        <strain evidence="1">KCTC 42731</strain>
    </source>
</reference>
<dbReference type="InterPro" id="IPR029032">
    <property type="entry name" value="AhpD-like"/>
</dbReference>
<dbReference type="PANTHER" id="PTHR35446">
    <property type="entry name" value="SI:CH211-175M2.5"/>
    <property type="match status" value="1"/>
</dbReference>
<dbReference type="Proteomes" id="UP000623842">
    <property type="component" value="Unassembled WGS sequence"/>
</dbReference>
<reference evidence="1" key="2">
    <citation type="submission" date="2020-09" db="EMBL/GenBank/DDBJ databases">
        <authorList>
            <person name="Sun Q."/>
            <person name="Kim S."/>
        </authorList>
    </citation>
    <scope>NUCLEOTIDE SEQUENCE</scope>
    <source>
        <strain evidence="1">KCTC 42731</strain>
    </source>
</reference>
<gene>
    <name evidence="1" type="ORF">GCM10017161_27510</name>
</gene>
<dbReference type="AlphaFoldDB" id="A0A919BLY1"/>
<evidence type="ECO:0000313" key="1">
    <source>
        <dbReference type="EMBL" id="GHF97773.1"/>
    </source>
</evidence>
<sequence length="189" mass="21040">MSNFSPVLEGDCDPQLNILYHEIRAGLGCKTLPNWVTYLGNNYINLKSIWVFFKEVTTSKALSGLLKELIVFAVSYKSGSSYCAEFHASEAIKLSSNLDFNQLKDIVDGQSNGYIPDRYITAITFAVAHSQSKCNLTDEGYNALLEQGFEHEEIQEIFSLCALALAFNSFTKGMNIPIDKSHKVEGFCV</sequence>
<organism evidence="1 2">
    <name type="scientific">Thalassotalea marina</name>
    <dbReference type="NCBI Taxonomy" id="1673741"/>
    <lineage>
        <taxon>Bacteria</taxon>
        <taxon>Pseudomonadati</taxon>
        <taxon>Pseudomonadota</taxon>
        <taxon>Gammaproteobacteria</taxon>
        <taxon>Alteromonadales</taxon>
        <taxon>Colwelliaceae</taxon>
        <taxon>Thalassotalea</taxon>
    </lineage>
</organism>
<protein>
    <recommendedName>
        <fullName evidence="3">Carboxymuconolactone decarboxylase family protein</fullName>
    </recommendedName>
</protein>
<dbReference type="RefSeq" id="WP_189771682.1">
    <property type="nucleotide sequence ID" value="NZ_BNCK01000006.1"/>
</dbReference>
<evidence type="ECO:0000313" key="2">
    <source>
        <dbReference type="Proteomes" id="UP000623842"/>
    </source>
</evidence>
<accession>A0A919BLY1</accession>
<evidence type="ECO:0008006" key="3">
    <source>
        <dbReference type="Google" id="ProtNLM"/>
    </source>
</evidence>
<comment type="caution">
    <text evidence="1">The sequence shown here is derived from an EMBL/GenBank/DDBJ whole genome shotgun (WGS) entry which is preliminary data.</text>
</comment>
<proteinExistence type="predicted"/>
<dbReference type="EMBL" id="BNCK01000006">
    <property type="protein sequence ID" value="GHF97773.1"/>
    <property type="molecule type" value="Genomic_DNA"/>
</dbReference>
<dbReference type="SUPFAM" id="SSF69118">
    <property type="entry name" value="AhpD-like"/>
    <property type="match status" value="1"/>
</dbReference>
<dbReference type="PANTHER" id="PTHR35446:SF2">
    <property type="entry name" value="CARBOXYMUCONOLACTONE DECARBOXYLASE-LIKE DOMAIN-CONTAINING PROTEIN"/>
    <property type="match status" value="1"/>
</dbReference>